<organism evidence="2 3">
    <name type="scientific">Phascolomyces articulosus</name>
    <dbReference type="NCBI Taxonomy" id="60185"/>
    <lineage>
        <taxon>Eukaryota</taxon>
        <taxon>Fungi</taxon>
        <taxon>Fungi incertae sedis</taxon>
        <taxon>Mucoromycota</taxon>
        <taxon>Mucoromycotina</taxon>
        <taxon>Mucoromycetes</taxon>
        <taxon>Mucorales</taxon>
        <taxon>Lichtheimiaceae</taxon>
        <taxon>Phascolomyces</taxon>
    </lineage>
</organism>
<accession>A0AAD5P9V4</accession>
<name>A0AAD5P9V4_9FUNG</name>
<reference evidence="2" key="2">
    <citation type="submission" date="2023-02" db="EMBL/GenBank/DDBJ databases">
        <authorList>
            <consortium name="DOE Joint Genome Institute"/>
            <person name="Mondo S.J."/>
            <person name="Chang Y."/>
            <person name="Wang Y."/>
            <person name="Ahrendt S."/>
            <person name="Andreopoulos W."/>
            <person name="Barry K."/>
            <person name="Beard J."/>
            <person name="Benny G.L."/>
            <person name="Blankenship S."/>
            <person name="Bonito G."/>
            <person name="Cuomo C."/>
            <person name="Desiro A."/>
            <person name="Gervers K.A."/>
            <person name="Hundley H."/>
            <person name="Kuo A."/>
            <person name="LaButti K."/>
            <person name="Lang B.F."/>
            <person name="Lipzen A."/>
            <person name="O'Donnell K."/>
            <person name="Pangilinan J."/>
            <person name="Reynolds N."/>
            <person name="Sandor L."/>
            <person name="Smith M.W."/>
            <person name="Tsang A."/>
            <person name="Grigoriev I.V."/>
            <person name="Stajich J.E."/>
            <person name="Spatafora J.W."/>
        </authorList>
    </citation>
    <scope>NUCLEOTIDE SEQUENCE</scope>
    <source>
        <strain evidence="2">RSA 2281</strain>
    </source>
</reference>
<keyword evidence="1" id="KW-0812">Transmembrane</keyword>
<dbReference type="InterPro" id="IPR021514">
    <property type="entry name" value="DUF3176"/>
</dbReference>
<dbReference type="Pfam" id="PF11374">
    <property type="entry name" value="DUF3176"/>
    <property type="match status" value="1"/>
</dbReference>
<protein>
    <submittedName>
        <fullName evidence="2">Uncharacterized protein</fullName>
    </submittedName>
</protein>
<feature type="transmembrane region" description="Helical" evidence="1">
    <location>
        <begin position="238"/>
        <end position="255"/>
    </location>
</feature>
<feature type="transmembrane region" description="Helical" evidence="1">
    <location>
        <begin position="609"/>
        <end position="631"/>
    </location>
</feature>
<proteinExistence type="predicted"/>
<dbReference type="EMBL" id="JAIXMP010000044">
    <property type="protein sequence ID" value="KAI9246945.1"/>
    <property type="molecule type" value="Genomic_DNA"/>
</dbReference>
<keyword evidence="3" id="KW-1185">Reference proteome</keyword>
<evidence type="ECO:0000313" key="2">
    <source>
        <dbReference type="EMBL" id="KAI9246945.1"/>
    </source>
</evidence>
<evidence type="ECO:0000313" key="3">
    <source>
        <dbReference type="Proteomes" id="UP001209540"/>
    </source>
</evidence>
<feature type="transmembrane region" description="Helical" evidence="1">
    <location>
        <begin position="129"/>
        <end position="154"/>
    </location>
</feature>
<evidence type="ECO:0000256" key="1">
    <source>
        <dbReference type="SAM" id="Phobius"/>
    </source>
</evidence>
<sequence length="723" mass="80184">MSQYNRRGFGKLEEDEQFHTTIIQHPNNHSTSPLARTITTISRPVLAADHAFTTTTTSNNNSHALPYWQQLQFSTETVSDSKKMEREESDSSLGFDASNYYDQVALNPSLSRINDASHKGGGSGGVRELLSIVTLPILNVIATCIFIGIIIYVYQHANGQSTDMTLGGMRVPTIVSLMMTILKMCVTGGIAYAVSEYKWVRLQDENGQPLALLDIYDACTRGVGGIVRIIRSIRLDMVLIPTVLFQMALIAMGPVSQQILTTANLAECDQVKTGIWYSNITSLDMTTLSSSTGVSSMKGLKQDYLVRYALQQAALGFYVQPYYDCPLNSINCTYSPIQGFHTTVTCNPGTLNTQIVDLHKNNVTTLSHYYGYDKKNSIFTPSPSVPSIFYSGTMFGRTFSDFNNYTVPYATSTSNNATYDAQMRKMFGDQKFVLVLADDGSLDGYLPTNKTPQVLECGLTSELNTTSLVIESNTKHNQLISQAPIVFDYDLLSNSTYWSRNYVDGNYTMMNAYAMQFSIIKNLVAADGMSKSDTTSYDGTSGGFQDIVENWKMFGASPTLFNNTTPEAFFYDTIHNVDLSVVFDLPNQMFGIKGEHCYYTGNFYQLNPAAFYSLALSLLIPLCWWAFIWIISLYKTNGVSRGNSQVALMVTGLTPAIREKFIGLSHATQSELFKQAKNVKVMFGETRNMTAPSEGRGFLQPAGHIGFGAPSEMNPIRTRRRSI</sequence>
<comment type="caution">
    <text evidence="2">The sequence shown here is derived from an EMBL/GenBank/DDBJ whole genome shotgun (WGS) entry which is preliminary data.</text>
</comment>
<dbReference type="AlphaFoldDB" id="A0AAD5P9V4"/>
<dbReference type="PANTHER" id="PTHR35394:SF5">
    <property type="entry name" value="DUF3176 DOMAIN-CONTAINING PROTEIN"/>
    <property type="match status" value="1"/>
</dbReference>
<keyword evidence="1" id="KW-1133">Transmembrane helix</keyword>
<reference evidence="2" key="1">
    <citation type="journal article" date="2022" name="IScience">
        <title>Evolution of zygomycete secretomes and the origins of terrestrial fungal ecologies.</title>
        <authorList>
            <person name="Chang Y."/>
            <person name="Wang Y."/>
            <person name="Mondo S."/>
            <person name="Ahrendt S."/>
            <person name="Andreopoulos W."/>
            <person name="Barry K."/>
            <person name="Beard J."/>
            <person name="Benny G.L."/>
            <person name="Blankenship S."/>
            <person name="Bonito G."/>
            <person name="Cuomo C."/>
            <person name="Desiro A."/>
            <person name="Gervers K.A."/>
            <person name="Hundley H."/>
            <person name="Kuo A."/>
            <person name="LaButti K."/>
            <person name="Lang B.F."/>
            <person name="Lipzen A."/>
            <person name="O'Donnell K."/>
            <person name="Pangilinan J."/>
            <person name="Reynolds N."/>
            <person name="Sandor L."/>
            <person name="Smith M.E."/>
            <person name="Tsang A."/>
            <person name="Grigoriev I.V."/>
            <person name="Stajich J.E."/>
            <person name="Spatafora J.W."/>
        </authorList>
    </citation>
    <scope>NUCLEOTIDE SEQUENCE</scope>
    <source>
        <strain evidence="2">RSA 2281</strain>
    </source>
</reference>
<dbReference type="Proteomes" id="UP001209540">
    <property type="component" value="Unassembled WGS sequence"/>
</dbReference>
<feature type="transmembrane region" description="Helical" evidence="1">
    <location>
        <begin position="174"/>
        <end position="194"/>
    </location>
</feature>
<keyword evidence="1" id="KW-0472">Membrane</keyword>
<dbReference type="PANTHER" id="PTHR35394">
    <property type="entry name" value="DUF3176 DOMAIN-CONTAINING PROTEIN"/>
    <property type="match status" value="1"/>
</dbReference>
<gene>
    <name evidence="2" type="ORF">BDA99DRAFT_565363</name>
</gene>